<dbReference type="InterPro" id="IPR005629">
    <property type="entry name" value="Skn1/Kre6/Sbg1"/>
</dbReference>
<gene>
    <name evidence="6" type="ORF">Pfra01_001399700</name>
</gene>
<keyword evidence="4" id="KW-0961">Cell wall biogenesis/degradation</keyword>
<dbReference type="EMBL" id="BSXT01001454">
    <property type="protein sequence ID" value="GMF42563.1"/>
    <property type="molecule type" value="Genomic_DNA"/>
</dbReference>
<dbReference type="Pfam" id="PF03935">
    <property type="entry name" value="SKN1_KRE6_Sbg1"/>
    <property type="match status" value="1"/>
</dbReference>
<dbReference type="GO" id="GO:0005789">
    <property type="term" value="C:endoplasmic reticulum membrane"/>
    <property type="evidence" value="ECO:0007669"/>
    <property type="project" value="TreeGrafter"/>
</dbReference>
<accession>A0A9W6XP54</accession>
<dbReference type="GO" id="GO:0005886">
    <property type="term" value="C:plasma membrane"/>
    <property type="evidence" value="ECO:0007669"/>
    <property type="project" value="TreeGrafter"/>
</dbReference>
<dbReference type="SUPFAM" id="SSF49899">
    <property type="entry name" value="Concanavalin A-like lectins/glucanases"/>
    <property type="match status" value="1"/>
</dbReference>
<dbReference type="Proteomes" id="UP001165121">
    <property type="component" value="Unassembled WGS sequence"/>
</dbReference>
<dbReference type="InterPro" id="IPR013320">
    <property type="entry name" value="ConA-like_dom_sf"/>
</dbReference>
<feature type="chain" id="PRO_5040822998" evidence="5">
    <location>
        <begin position="20"/>
        <end position="215"/>
    </location>
</feature>
<comment type="caution">
    <text evidence="6">The sequence shown here is derived from an EMBL/GenBank/DDBJ whole genome shotgun (WGS) entry which is preliminary data.</text>
</comment>
<protein>
    <submittedName>
        <fullName evidence="6">Unnamed protein product</fullName>
    </submittedName>
</protein>
<evidence type="ECO:0000313" key="7">
    <source>
        <dbReference type="Proteomes" id="UP001165121"/>
    </source>
</evidence>
<name>A0A9W6XP54_9STRA</name>
<keyword evidence="5" id="KW-0732">Signal</keyword>
<dbReference type="AlphaFoldDB" id="A0A9W6XP54"/>
<evidence type="ECO:0000256" key="3">
    <source>
        <dbReference type="ARBA" id="ARBA00023180"/>
    </source>
</evidence>
<evidence type="ECO:0000256" key="5">
    <source>
        <dbReference type="SAM" id="SignalP"/>
    </source>
</evidence>
<proteinExistence type="predicted"/>
<dbReference type="OrthoDB" id="412647at2759"/>
<reference evidence="6" key="1">
    <citation type="submission" date="2023-04" db="EMBL/GenBank/DDBJ databases">
        <title>Phytophthora fragariaefolia NBRC 109709.</title>
        <authorList>
            <person name="Ichikawa N."/>
            <person name="Sato H."/>
            <person name="Tonouchi N."/>
        </authorList>
    </citation>
    <scope>NUCLEOTIDE SEQUENCE</scope>
    <source>
        <strain evidence="6">NBRC 109709</strain>
    </source>
</reference>
<dbReference type="PANTHER" id="PTHR31361:SF1">
    <property type="entry name" value="BETA-GLUCAN SYNTHESIS-ASSOCIATED PROTEIN KRE6-RELATED"/>
    <property type="match status" value="1"/>
</dbReference>
<evidence type="ECO:0000256" key="4">
    <source>
        <dbReference type="ARBA" id="ARBA00023316"/>
    </source>
</evidence>
<feature type="signal peptide" evidence="5">
    <location>
        <begin position="1"/>
        <end position="19"/>
    </location>
</feature>
<comment type="subcellular location">
    <subcellularLocation>
        <location evidence="1">Membrane</location>
    </subcellularLocation>
</comment>
<keyword evidence="7" id="KW-1185">Reference proteome</keyword>
<sequence length="215" mass="23917">MLPRWTSVVWALSAATARGTSVTTYETKSGVLPWVDVDTPSKAQTHKTSRGDTWTLIMSDEFNTQNRSFDAGEDHLWTSIDKPDGVNAALEIYYPNMTGTTCDDDGNCYFYIESDIHETNLTVWNEYISPPGYQDVTFYYRSAMVQGWNKFCFQGGLVTVRAQLPGAVSNASGNPDVETGSTSVRAANIDYYPTWPGDECSAVLARRELRLTDTC</sequence>
<organism evidence="6 7">
    <name type="scientific">Phytophthora fragariaefolia</name>
    <dbReference type="NCBI Taxonomy" id="1490495"/>
    <lineage>
        <taxon>Eukaryota</taxon>
        <taxon>Sar</taxon>
        <taxon>Stramenopiles</taxon>
        <taxon>Oomycota</taxon>
        <taxon>Peronosporomycetes</taxon>
        <taxon>Peronosporales</taxon>
        <taxon>Peronosporaceae</taxon>
        <taxon>Phytophthora</taxon>
    </lineage>
</organism>
<dbReference type="Gene3D" id="2.60.120.200">
    <property type="match status" value="1"/>
</dbReference>
<evidence type="ECO:0000313" key="6">
    <source>
        <dbReference type="EMBL" id="GMF42563.1"/>
    </source>
</evidence>
<keyword evidence="2" id="KW-0472">Membrane</keyword>
<dbReference type="GO" id="GO:0006078">
    <property type="term" value="P:(1-&gt;6)-beta-D-glucan biosynthetic process"/>
    <property type="evidence" value="ECO:0007669"/>
    <property type="project" value="TreeGrafter"/>
</dbReference>
<dbReference type="GO" id="GO:0071555">
    <property type="term" value="P:cell wall organization"/>
    <property type="evidence" value="ECO:0007669"/>
    <property type="project" value="UniProtKB-KW"/>
</dbReference>
<evidence type="ECO:0000256" key="2">
    <source>
        <dbReference type="ARBA" id="ARBA00023136"/>
    </source>
</evidence>
<dbReference type="PANTHER" id="PTHR31361">
    <property type="entry name" value="BETA-GLUCAN SYNTHESIS-ASSOCIATED PROTEIN KRE6-RELATED"/>
    <property type="match status" value="1"/>
</dbReference>
<dbReference type="GO" id="GO:0015926">
    <property type="term" value="F:glucosidase activity"/>
    <property type="evidence" value="ECO:0007669"/>
    <property type="project" value="TreeGrafter"/>
</dbReference>
<evidence type="ECO:0000256" key="1">
    <source>
        <dbReference type="ARBA" id="ARBA00004370"/>
    </source>
</evidence>
<keyword evidence="3" id="KW-0325">Glycoprotein</keyword>